<organism evidence="1 2">
    <name type="scientific">Klebsiella phage vB_KpnS_Alina</name>
    <dbReference type="NCBI Taxonomy" id="2591370"/>
    <lineage>
        <taxon>Viruses</taxon>
        <taxon>Duplodnaviria</taxon>
        <taxon>Heunggongvirae</taxon>
        <taxon>Uroviricota</taxon>
        <taxon>Caudoviricetes</taxon>
        <taxon>Drexlerviridae</taxon>
        <taxon>Webervirus</taxon>
        <taxon>Webervirus alina</taxon>
    </lineage>
</organism>
<dbReference type="Proteomes" id="UP000323138">
    <property type="component" value="Segment"/>
</dbReference>
<reference evidence="1 2" key="1">
    <citation type="submission" date="2019-04" db="EMBL/GenBank/DDBJ databases">
        <authorList>
            <person name="Sirrine M.R."/>
            <person name="Thurgood T.L."/>
            <person name="Sharma R."/>
            <person name="Arens D.K."/>
            <person name="Kruger J.L."/>
            <person name="Thompson D.W."/>
            <person name="Grose J.H."/>
        </authorList>
    </citation>
    <scope>NUCLEOTIDE SEQUENCE [LARGE SCALE GENOMIC DNA]</scope>
</reference>
<dbReference type="InterPro" id="IPR014918">
    <property type="entry name" value="Phage_tail_3"/>
</dbReference>
<dbReference type="EMBL" id="MN013083">
    <property type="protein sequence ID" value="QEG12968.1"/>
    <property type="molecule type" value="Genomic_DNA"/>
</dbReference>
<evidence type="ECO:0000313" key="2">
    <source>
        <dbReference type="Proteomes" id="UP000323138"/>
    </source>
</evidence>
<proteinExistence type="predicted"/>
<accession>A0A5B9NFZ3</accession>
<keyword evidence="2" id="KW-1185">Reference proteome</keyword>
<gene>
    <name evidence="1" type="ORF">ALINA_14</name>
</gene>
<sequence>MARLIKHQTGVLNMHLPNGAKVFFEKSRGAAIPFTAMTNDALNPKITVADGKLKVKDIVIFTDCTWGDFVNKVARVKAVAAGVATLEEFDTSDTNKYPTAATGSVRVISDWIELPCIQDLGKDGNEQQYYNYQCLSDEREQSEPTYKSAVTLNYTFAHEYDNAIYPVLRAADASKEAKAMYMYVPRASEVRYWSGTASFDDIPTTAVNEMETVTLDVALKGAHVFLPVVA</sequence>
<name>A0A5B9NFZ3_9CAUD</name>
<dbReference type="Pfam" id="PF08813">
    <property type="entry name" value="Phage_tail_3"/>
    <property type="match status" value="1"/>
</dbReference>
<evidence type="ECO:0000313" key="1">
    <source>
        <dbReference type="EMBL" id="QEG12968.1"/>
    </source>
</evidence>
<protein>
    <submittedName>
        <fullName evidence="1">Putative major tail protein</fullName>
    </submittedName>
</protein>